<dbReference type="Proteomes" id="UP000243579">
    <property type="component" value="Unassembled WGS sequence"/>
</dbReference>
<evidence type="ECO:0000256" key="1">
    <source>
        <dbReference type="SAM" id="MobiDB-lite"/>
    </source>
</evidence>
<organism evidence="2 3">
    <name type="scientific">Achlya hypogyna</name>
    <name type="common">Oomycete</name>
    <name type="synonym">Protoachlya hypogyna</name>
    <dbReference type="NCBI Taxonomy" id="1202772"/>
    <lineage>
        <taxon>Eukaryota</taxon>
        <taxon>Sar</taxon>
        <taxon>Stramenopiles</taxon>
        <taxon>Oomycota</taxon>
        <taxon>Saprolegniomycetes</taxon>
        <taxon>Saprolegniales</taxon>
        <taxon>Achlyaceae</taxon>
        <taxon>Achlya</taxon>
    </lineage>
</organism>
<feature type="compositionally biased region" description="Basic and acidic residues" evidence="1">
    <location>
        <begin position="71"/>
        <end position="81"/>
    </location>
</feature>
<sequence>MSSSDSDEDVPLSKLREQAPKVAAKRTIIDDDDDSDEDKPIVAMRKKVKKSSNSDDDDDQPISAFKKKPTIKSEPKIKSDPKSSAAKNTMMKEVHVKQEVKIEKRTLSASTKSSRKVAQIAFKQQECSEALYDTLKGRLVQELLCRWWYALDWPPKDTKYEETADLQPLDGFTGAFISVKGENMGSIVDKRSCSGKPSFMTFFAMPAKEVQDLVVVAYKNQMRVLEQHEGSDAPLLHDLKGALRGVEKIDAEKAEKGGLKVLKSFTEVAKRLRDL</sequence>
<dbReference type="AlphaFoldDB" id="A0A1V9Z8F4"/>
<comment type="caution">
    <text evidence="2">The sequence shown here is derived from an EMBL/GenBank/DDBJ whole genome shotgun (WGS) entry which is preliminary data.</text>
</comment>
<keyword evidence="3" id="KW-1185">Reference proteome</keyword>
<evidence type="ECO:0000313" key="3">
    <source>
        <dbReference type="Proteomes" id="UP000243579"/>
    </source>
</evidence>
<dbReference type="EMBL" id="JNBR01000367">
    <property type="protein sequence ID" value="OQR94286.1"/>
    <property type="molecule type" value="Genomic_DNA"/>
</dbReference>
<feature type="compositionally biased region" description="Acidic residues" evidence="1">
    <location>
        <begin position="1"/>
        <end position="10"/>
    </location>
</feature>
<protein>
    <submittedName>
        <fullName evidence="2">Uncharacterized protein</fullName>
    </submittedName>
</protein>
<name>A0A1V9Z8F4_ACHHY</name>
<proteinExistence type="predicted"/>
<reference evidence="2 3" key="1">
    <citation type="journal article" date="2014" name="Genome Biol. Evol.">
        <title>The secreted proteins of Achlya hypogyna and Thraustotheca clavata identify the ancestral oomycete secretome and reveal gene acquisitions by horizontal gene transfer.</title>
        <authorList>
            <person name="Misner I."/>
            <person name="Blouin N."/>
            <person name="Leonard G."/>
            <person name="Richards T.A."/>
            <person name="Lane C.E."/>
        </authorList>
    </citation>
    <scope>NUCLEOTIDE SEQUENCE [LARGE SCALE GENOMIC DNA]</scope>
    <source>
        <strain evidence="2 3">ATCC 48635</strain>
    </source>
</reference>
<evidence type="ECO:0000313" key="2">
    <source>
        <dbReference type="EMBL" id="OQR94286.1"/>
    </source>
</evidence>
<accession>A0A1V9Z8F4</accession>
<dbReference type="OrthoDB" id="74703at2759"/>
<feature type="region of interest" description="Disordered" evidence="1">
    <location>
        <begin position="1"/>
        <end position="90"/>
    </location>
</feature>
<gene>
    <name evidence="2" type="ORF">ACHHYP_01560</name>
</gene>